<comment type="caution">
    <text evidence="6">The sequence shown here is derived from an EMBL/GenBank/DDBJ whole genome shotgun (WGS) entry which is preliminary data.</text>
</comment>
<evidence type="ECO:0000259" key="4">
    <source>
        <dbReference type="PROSITE" id="PS51192"/>
    </source>
</evidence>
<dbReference type="GO" id="GO:0005524">
    <property type="term" value="F:ATP binding"/>
    <property type="evidence" value="ECO:0007669"/>
    <property type="project" value="UniProtKB-KW"/>
</dbReference>
<feature type="compositionally biased region" description="Low complexity" evidence="3">
    <location>
        <begin position="248"/>
        <end position="259"/>
    </location>
</feature>
<accession>A0A3N4YUU4</accession>
<dbReference type="SUPFAM" id="SSF52540">
    <property type="entry name" value="P-loop containing nucleoside triphosphate hydrolases"/>
    <property type="match status" value="1"/>
</dbReference>
<dbReference type="Gene3D" id="3.40.50.300">
    <property type="entry name" value="P-loop containing nucleotide triphosphate hydrolases"/>
    <property type="match status" value="2"/>
</dbReference>
<keyword evidence="6" id="KW-0347">Helicase</keyword>
<dbReference type="GO" id="GO:0036297">
    <property type="term" value="P:interstrand cross-link repair"/>
    <property type="evidence" value="ECO:0007669"/>
    <property type="project" value="TreeGrafter"/>
</dbReference>
<dbReference type="GO" id="GO:0003676">
    <property type="term" value="F:nucleic acid binding"/>
    <property type="evidence" value="ECO:0007669"/>
    <property type="project" value="InterPro"/>
</dbReference>
<dbReference type="SMART" id="SM00487">
    <property type="entry name" value="DEXDc"/>
    <property type="match status" value="1"/>
</dbReference>
<dbReference type="CDD" id="cd18797">
    <property type="entry name" value="SF2_C_Hrq"/>
    <property type="match status" value="1"/>
</dbReference>
<dbReference type="CDD" id="cd17923">
    <property type="entry name" value="DEXHc_Hrq1-like"/>
    <property type="match status" value="1"/>
</dbReference>
<feature type="region of interest" description="Disordered" evidence="3">
    <location>
        <begin position="725"/>
        <end position="749"/>
    </location>
</feature>
<evidence type="ECO:0000256" key="1">
    <source>
        <dbReference type="ARBA" id="ARBA00022741"/>
    </source>
</evidence>
<dbReference type="PANTHER" id="PTHR47957:SF3">
    <property type="entry name" value="ATP-DEPENDENT HELICASE HRQ1"/>
    <property type="match status" value="1"/>
</dbReference>
<sequence>MPSAEHPLLSVLTAHGARAERLTHVRTLPGRAGEQADWPEWADREIVAGYRSLGADRPWVHQAEAADAAWRGRHVALATSTGSGKSLAFWLPVLSDIRSARGERGATASGDQPPPSSANIRRPTAIYLSPTKALAADQFHALRRVLDAAGARDVRVTTCDGDTPREERAWAQSHADVVLTNPDFLHFALLPNHRRWSRLLRGLRYVIVDEGHAYRGVFGAHVSHVLRRLSRLAEHYAAVPTFPGAVPSARRATAAATSSEDGDHVDERVPADGRDPRGTGGPPGAGAAGRVRFVVASATSAGPGAAAGRLIGAPADAVTVVDRDTSPAGRRTFALWQPPEIAGYGFTRSGAASEPDDAARTTAADDPWALDADPDHESPPPAARAPENPRRSATAEAADLLADLAAAGARTLAFTRSRRGAESVAQRARDHLRHAIVPTGPEAGTPPETPGAGEPPGADQPGASTLAHPSERIAAYRGGYLPEERRELERAVRTGEILGLATTNALELGVDISGLDAVLVAGWPGTRTSLWQQAGRAGRAGADGLVAFVAREDPLDTYLVHHPEAIFDAPLEATVFDPENPHVLAPHLCVAAQELPLRTADLARFGAPEHVRHILEVLVARGALRRRASGWYWTHAQSAAGLTDLRGSGGVPVRVVEAGSGRLLGTVDAPSADGQVHDGAVYVHQGVTYVVRHLDLTDHTAVVVRHDVDYGTWSREVMEVAIQGHGDAGADDGSRAEQQSGEDRPVVTRDWGPITWGIGPVEVTSQVVSFQRRRLPDLQAMGTEALDLPERTLGTTAVWWSVPDFVLRAAGVTPEETPGALHAAEHASIGMLPLLATCDRWDLGGVSTDLHADTGQATVFVYDAFPGGAGFAERGYELGATWLRATRDAIAGCPCSDGCPACVQSPKCGSYNSPLEKAAAVRLLGAVISHAPAPVASA</sequence>
<feature type="region of interest" description="Disordered" evidence="3">
    <location>
        <begin position="247"/>
        <end position="288"/>
    </location>
</feature>
<organism evidence="6 7">
    <name type="scientific">Myceligenerans xiligouense</name>
    <dbReference type="NCBI Taxonomy" id="253184"/>
    <lineage>
        <taxon>Bacteria</taxon>
        <taxon>Bacillati</taxon>
        <taxon>Actinomycetota</taxon>
        <taxon>Actinomycetes</taxon>
        <taxon>Micrococcales</taxon>
        <taxon>Promicromonosporaceae</taxon>
        <taxon>Myceligenerans</taxon>
    </lineage>
</organism>
<keyword evidence="7" id="KW-1185">Reference proteome</keyword>
<dbReference type="GO" id="GO:0006289">
    <property type="term" value="P:nucleotide-excision repair"/>
    <property type="evidence" value="ECO:0007669"/>
    <property type="project" value="TreeGrafter"/>
</dbReference>
<dbReference type="Proteomes" id="UP000280501">
    <property type="component" value="Unassembled WGS sequence"/>
</dbReference>
<keyword evidence="2" id="KW-0067">ATP-binding</keyword>
<dbReference type="Pfam" id="PF00270">
    <property type="entry name" value="DEAD"/>
    <property type="match status" value="1"/>
</dbReference>
<dbReference type="InterPro" id="IPR027417">
    <property type="entry name" value="P-loop_NTPase"/>
</dbReference>
<feature type="compositionally biased region" description="Gly residues" evidence="3">
    <location>
        <begin position="278"/>
        <end position="287"/>
    </location>
</feature>
<feature type="region of interest" description="Disordered" evidence="3">
    <location>
        <begin position="435"/>
        <end position="470"/>
    </location>
</feature>
<evidence type="ECO:0000256" key="3">
    <source>
        <dbReference type="SAM" id="MobiDB-lite"/>
    </source>
</evidence>
<feature type="domain" description="Helicase ATP-binding" evidence="4">
    <location>
        <begin position="66"/>
        <end position="220"/>
    </location>
</feature>
<evidence type="ECO:0000313" key="6">
    <source>
        <dbReference type="EMBL" id="RPF23154.1"/>
    </source>
</evidence>
<keyword evidence="1" id="KW-0547">Nucleotide-binding</keyword>
<dbReference type="PROSITE" id="PS51194">
    <property type="entry name" value="HELICASE_CTER"/>
    <property type="match status" value="1"/>
</dbReference>
<dbReference type="AlphaFoldDB" id="A0A3N4YUU4"/>
<evidence type="ECO:0000313" key="7">
    <source>
        <dbReference type="Proteomes" id="UP000280501"/>
    </source>
</evidence>
<dbReference type="InterPro" id="IPR055227">
    <property type="entry name" value="HRQ1_WHD"/>
</dbReference>
<dbReference type="InterPro" id="IPR001650">
    <property type="entry name" value="Helicase_C-like"/>
</dbReference>
<feature type="compositionally biased region" description="Low complexity" evidence="3">
    <location>
        <begin position="438"/>
        <end position="457"/>
    </location>
</feature>
<dbReference type="PANTHER" id="PTHR47957">
    <property type="entry name" value="ATP-DEPENDENT HELICASE HRQ1"/>
    <property type="match status" value="1"/>
</dbReference>
<proteinExistence type="predicted"/>
<evidence type="ECO:0000256" key="2">
    <source>
        <dbReference type="ARBA" id="ARBA00022840"/>
    </source>
</evidence>
<dbReference type="InterPro" id="IPR011545">
    <property type="entry name" value="DEAD/DEAH_box_helicase_dom"/>
</dbReference>
<reference evidence="6 7" key="1">
    <citation type="submission" date="2018-11" db="EMBL/GenBank/DDBJ databases">
        <title>Sequencing the genomes of 1000 actinobacteria strains.</title>
        <authorList>
            <person name="Klenk H.-P."/>
        </authorList>
    </citation>
    <scope>NUCLEOTIDE SEQUENCE [LARGE SCALE GENOMIC DNA]</scope>
    <source>
        <strain evidence="6 7">DSM 15700</strain>
    </source>
</reference>
<feature type="domain" description="Helicase C-terminal" evidence="5">
    <location>
        <begin position="399"/>
        <end position="582"/>
    </location>
</feature>
<dbReference type="EMBL" id="RKQZ01000001">
    <property type="protein sequence ID" value="RPF23154.1"/>
    <property type="molecule type" value="Genomic_DNA"/>
</dbReference>
<dbReference type="Pfam" id="PF00271">
    <property type="entry name" value="Helicase_C"/>
    <property type="match status" value="1"/>
</dbReference>
<gene>
    <name evidence="6" type="ORF">EDD34_3835</name>
</gene>
<dbReference type="Pfam" id="PF22982">
    <property type="entry name" value="WHD_HRQ1"/>
    <property type="match status" value="1"/>
</dbReference>
<feature type="compositionally biased region" description="Basic and acidic residues" evidence="3">
    <location>
        <begin position="261"/>
        <end position="277"/>
    </location>
</feature>
<dbReference type="Pfam" id="PF09369">
    <property type="entry name" value="MZB"/>
    <property type="match status" value="1"/>
</dbReference>
<dbReference type="InterPro" id="IPR014001">
    <property type="entry name" value="Helicase_ATP-bd"/>
</dbReference>
<protein>
    <submittedName>
        <fullName evidence="6">DEAD/DEAH box helicase domain-containing protein</fullName>
    </submittedName>
</protein>
<dbReference type="PROSITE" id="PS51192">
    <property type="entry name" value="HELICASE_ATP_BIND_1"/>
    <property type="match status" value="1"/>
</dbReference>
<feature type="region of interest" description="Disordered" evidence="3">
    <location>
        <begin position="102"/>
        <end position="121"/>
    </location>
</feature>
<dbReference type="InterPro" id="IPR018973">
    <property type="entry name" value="MZB"/>
</dbReference>
<evidence type="ECO:0000259" key="5">
    <source>
        <dbReference type="PROSITE" id="PS51194"/>
    </source>
</evidence>
<feature type="region of interest" description="Disordered" evidence="3">
    <location>
        <begin position="367"/>
        <end position="394"/>
    </location>
</feature>
<dbReference type="SMART" id="SM00490">
    <property type="entry name" value="HELICc"/>
    <property type="match status" value="1"/>
</dbReference>
<dbReference type="GO" id="GO:0043138">
    <property type="term" value="F:3'-5' DNA helicase activity"/>
    <property type="evidence" value="ECO:0007669"/>
    <property type="project" value="TreeGrafter"/>
</dbReference>
<name>A0A3N4YUU4_9MICO</name>
<keyword evidence="6" id="KW-0378">Hydrolase</keyword>